<dbReference type="InterPro" id="IPR037923">
    <property type="entry name" value="HTH-like"/>
</dbReference>
<dbReference type="SUPFAM" id="SSF51215">
    <property type="entry name" value="Regulatory protein AraC"/>
    <property type="match status" value="1"/>
</dbReference>
<dbReference type="EMBL" id="UGJB01000004">
    <property type="protein sequence ID" value="STQ14425.1"/>
    <property type="molecule type" value="Genomic_DNA"/>
</dbReference>
<dbReference type="AlphaFoldDB" id="A0A377M6Q8"/>
<evidence type="ECO:0000313" key="3">
    <source>
        <dbReference type="EMBL" id="STQ14425.1"/>
    </source>
</evidence>
<dbReference type="InterPro" id="IPR003313">
    <property type="entry name" value="AraC-bd"/>
</dbReference>
<evidence type="ECO:0000313" key="4">
    <source>
        <dbReference type="Proteomes" id="UP000255106"/>
    </source>
</evidence>
<dbReference type="GO" id="GO:0003677">
    <property type="term" value="F:DNA binding"/>
    <property type="evidence" value="ECO:0007669"/>
    <property type="project" value="UniProtKB-KW"/>
</dbReference>
<feature type="domain" description="AraC-type arabinose-binding/dimerisation" evidence="2">
    <location>
        <begin position="17"/>
        <end position="93"/>
    </location>
</feature>
<dbReference type="GO" id="GO:0006355">
    <property type="term" value="P:regulation of DNA-templated transcription"/>
    <property type="evidence" value="ECO:0007669"/>
    <property type="project" value="InterPro"/>
</dbReference>
<sequence>MTHTRQIRQTFNRLPGLELRSTWQSTVAYKRHCHPQLSIGAIVEGQTCCRCNDTQYILHPGDLIVIPAHVPHSCNPVAGQPRSYHMLYIDTDYPWQNRSYATARCLLFTRTLLRTCRLIP</sequence>
<accession>A0A377M6Q8</accession>
<name>A0A377M6Q8_ENTCL</name>
<evidence type="ECO:0000259" key="2">
    <source>
        <dbReference type="Pfam" id="PF02311"/>
    </source>
</evidence>
<dbReference type="Proteomes" id="UP000255106">
    <property type="component" value="Unassembled WGS sequence"/>
</dbReference>
<dbReference type="Gene3D" id="2.60.120.10">
    <property type="entry name" value="Jelly Rolls"/>
    <property type="match status" value="1"/>
</dbReference>
<protein>
    <submittedName>
        <fullName evidence="3">AraC family transcriptional regulator</fullName>
    </submittedName>
</protein>
<dbReference type="Pfam" id="PF02311">
    <property type="entry name" value="AraC_binding"/>
    <property type="match status" value="1"/>
</dbReference>
<reference evidence="3 4" key="1">
    <citation type="submission" date="2018-06" db="EMBL/GenBank/DDBJ databases">
        <authorList>
            <consortium name="Pathogen Informatics"/>
            <person name="Doyle S."/>
        </authorList>
    </citation>
    <scope>NUCLEOTIDE SEQUENCE [LARGE SCALE GENOMIC DNA]</scope>
    <source>
        <strain evidence="3 4">NCTC10005</strain>
    </source>
</reference>
<keyword evidence="1" id="KW-0238">DNA-binding</keyword>
<proteinExistence type="predicted"/>
<dbReference type="InterPro" id="IPR014710">
    <property type="entry name" value="RmlC-like_jellyroll"/>
</dbReference>
<gene>
    <name evidence="3" type="ORF">NCTC10005_07282</name>
</gene>
<organism evidence="3 4">
    <name type="scientific">Enterobacter cloacae</name>
    <dbReference type="NCBI Taxonomy" id="550"/>
    <lineage>
        <taxon>Bacteria</taxon>
        <taxon>Pseudomonadati</taxon>
        <taxon>Pseudomonadota</taxon>
        <taxon>Gammaproteobacteria</taxon>
        <taxon>Enterobacterales</taxon>
        <taxon>Enterobacteriaceae</taxon>
        <taxon>Enterobacter</taxon>
        <taxon>Enterobacter cloacae complex</taxon>
    </lineage>
</organism>
<evidence type="ECO:0000256" key="1">
    <source>
        <dbReference type="ARBA" id="ARBA00023125"/>
    </source>
</evidence>